<gene>
    <name evidence="1" type="ORF">BRADI_4g18232v3</name>
</gene>
<dbReference type="OrthoDB" id="692647at2759"/>
<evidence type="ECO:0000313" key="1">
    <source>
        <dbReference type="EMBL" id="PNT63601.1"/>
    </source>
</evidence>
<dbReference type="Proteomes" id="UP000008810">
    <property type="component" value="Chromosome 4"/>
</dbReference>
<keyword evidence="3" id="KW-1185">Reference proteome</keyword>
<name>A0A2K2CNH9_BRADI</name>
<reference evidence="1" key="2">
    <citation type="submission" date="2017-06" db="EMBL/GenBank/DDBJ databases">
        <title>WGS assembly of Brachypodium distachyon.</title>
        <authorList>
            <consortium name="The International Brachypodium Initiative"/>
            <person name="Lucas S."/>
            <person name="Harmon-Smith M."/>
            <person name="Lail K."/>
            <person name="Tice H."/>
            <person name="Grimwood J."/>
            <person name="Bruce D."/>
            <person name="Barry K."/>
            <person name="Shu S."/>
            <person name="Lindquist E."/>
            <person name="Wang M."/>
            <person name="Pitluck S."/>
            <person name="Vogel J.P."/>
            <person name="Garvin D.F."/>
            <person name="Mockler T.C."/>
            <person name="Schmutz J."/>
            <person name="Rokhsar D."/>
            <person name="Bevan M.W."/>
        </authorList>
    </citation>
    <scope>NUCLEOTIDE SEQUENCE</scope>
    <source>
        <strain evidence="1">Bd21</strain>
    </source>
</reference>
<dbReference type="EMBL" id="CM000883">
    <property type="protein sequence ID" value="PNT63601.1"/>
    <property type="molecule type" value="Genomic_DNA"/>
</dbReference>
<evidence type="ECO:0008006" key="4">
    <source>
        <dbReference type="Google" id="ProtNLM"/>
    </source>
</evidence>
<dbReference type="EnsemblPlants" id="PNT63601">
    <property type="protein sequence ID" value="PNT63601"/>
    <property type="gene ID" value="BRADI_4g18232v3"/>
</dbReference>
<dbReference type="Gramene" id="PNT63601">
    <property type="protein sequence ID" value="PNT63601"/>
    <property type="gene ID" value="BRADI_4g18232v3"/>
</dbReference>
<protein>
    <recommendedName>
        <fullName evidence="4">Reverse transcriptase zinc-binding domain-containing protein</fullName>
    </recommendedName>
</protein>
<accession>A0A2K2CNH9</accession>
<dbReference type="AlphaFoldDB" id="A0A2K2CNH9"/>
<reference evidence="1 2" key="1">
    <citation type="journal article" date="2010" name="Nature">
        <title>Genome sequencing and analysis of the model grass Brachypodium distachyon.</title>
        <authorList>
            <consortium name="International Brachypodium Initiative"/>
        </authorList>
    </citation>
    <scope>NUCLEOTIDE SEQUENCE [LARGE SCALE GENOMIC DNA]</scope>
    <source>
        <strain evidence="1 2">Bd21</strain>
    </source>
</reference>
<proteinExistence type="predicted"/>
<reference evidence="2" key="3">
    <citation type="submission" date="2018-08" db="UniProtKB">
        <authorList>
            <consortium name="EnsemblPlants"/>
        </authorList>
    </citation>
    <scope>IDENTIFICATION</scope>
    <source>
        <strain evidence="2">cv. Bd21</strain>
    </source>
</reference>
<sequence>MEMVGPLRKWIKCAGTSYGLVTSKRTEIDQLAMLWDRLLTVQLEGEPDLISWKGSADGEYSAKAAYKAHFLQAIPQPLLNSVWSIKASSFTMRSWWRCIVSGPKSETKKETTMAAIIVWHLWKERNNRVFQQKECNSISLYRLIEDEFCLLLEAIER</sequence>
<evidence type="ECO:0000313" key="3">
    <source>
        <dbReference type="Proteomes" id="UP000008810"/>
    </source>
</evidence>
<organism evidence="1">
    <name type="scientific">Brachypodium distachyon</name>
    <name type="common">Purple false brome</name>
    <name type="synonym">Trachynia distachya</name>
    <dbReference type="NCBI Taxonomy" id="15368"/>
    <lineage>
        <taxon>Eukaryota</taxon>
        <taxon>Viridiplantae</taxon>
        <taxon>Streptophyta</taxon>
        <taxon>Embryophyta</taxon>
        <taxon>Tracheophyta</taxon>
        <taxon>Spermatophyta</taxon>
        <taxon>Magnoliopsida</taxon>
        <taxon>Liliopsida</taxon>
        <taxon>Poales</taxon>
        <taxon>Poaceae</taxon>
        <taxon>BOP clade</taxon>
        <taxon>Pooideae</taxon>
        <taxon>Stipodae</taxon>
        <taxon>Brachypodieae</taxon>
        <taxon>Brachypodium</taxon>
    </lineage>
</organism>
<evidence type="ECO:0000313" key="2">
    <source>
        <dbReference type="EnsemblPlants" id="PNT63601"/>
    </source>
</evidence>
<dbReference type="InParanoid" id="A0A2K2CNH9"/>